<organism evidence="2">
    <name type="scientific">marine sediment metagenome</name>
    <dbReference type="NCBI Taxonomy" id="412755"/>
    <lineage>
        <taxon>unclassified sequences</taxon>
        <taxon>metagenomes</taxon>
        <taxon>ecological metagenomes</taxon>
    </lineage>
</organism>
<name>X0TDD8_9ZZZZ</name>
<feature type="transmembrane region" description="Helical" evidence="1">
    <location>
        <begin position="6"/>
        <end position="26"/>
    </location>
</feature>
<proteinExistence type="predicted"/>
<dbReference type="InterPro" id="IPR010387">
    <property type="entry name" value="QueT"/>
</dbReference>
<comment type="caution">
    <text evidence="2">The sequence shown here is derived from an EMBL/GenBank/DDBJ whole genome shotgun (WGS) entry which is preliminary data.</text>
</comment>
<evidence type="ECO:0000313" key="2">
    <source>
        <dbReference type="EMBL" id="GAF74060.1"/>
    </source>
</evidence>
<dbReference type="AlphaFoldDB" id="X0TDD8"/>
<reference evidence="2" key="1">
    <citation type="journal article" date="2014" name="Front. Microbiol.">
        <title>High frequency of phylogenetically diverse reductive dehalogenase-homologous genes in deep subseafloor sedimentary metagenomes.</title>
        <authorList>
            <person name="Kawai M."/>
            <person name="Futagami T."/>
            <person name="Toyoda A."/>
            <person name="Takaki Y."/>
            <person name="Nishi S."/>
            <person name="Hori S."/>
            <person name="Arai W."/>
            <person name="Tsubouchi T."/>
            <person name="Morono Y."/>
            <person name="Uchiyama I."/>
            <person name="Ito T."/>
            <person name="Fujiyama A."/>
            <person name="Inagaki F."/>
            <person name="Takami H."/>
        </authorList>
    </citation>
    <scope>NUCLEOTIDE SEQUENCE</scope>
    <source>
        <strain evidence="2">Expedition CK06-06</strain>
    </source>
</reference>
<feature type="transmembrane region" description="Helical" evidence="1">
    <location>
        <begin position="130"/>
        <end position="154"/>
    </location>
</feature>
<dbReference type="EMBL" id="BARS01004168">
    <property type="protein sequence ID" value="GAF74060.1"/>
    <property type="molecule type" value="Genomic_DNA"/>
</dbReference>
<gene>
    <name evidence="2" type="ORF">S01H1_08125</name>
</gene>
<feature type="transmembrane region" description="Helical" evidence="1">
    <location>
        <begin position="98"/>
        <end position="118"/>
    </location>
</feature>
<protein>
    <recommendedName>
        <fullName evidence="3">QueT transporter family protein</fullName>
    </recommendedName>
</protein>
<keyword evidence="1" id="KW-1133">Transmembrane helix</keyword>
<dbReference type="PANTHER" id="PTHR40044">
    <property type="entry name" value="INTEGRAL MEMBRANE PROTEIN-RELATED"/>
    <property type="match status" value="1"/>
</dbReference>
<keyword evidence="1" id="KW-0812">Transmembrane</keyword>
<feature type="transmembrane region" description="Helical" evidence="1">
    <location>
        <begin position="38"/>
        <end position="60"/>
    </location>
</feature>
<keyword evidence="1" id="KW-0472">Membrane</keyword>
<sequence length="176" mass="18383">METKEIALAAVIAALYAALVIILAPMSFGPIQLRVADCLIPLAALLGWPAVLGVSLGAFIGNAYFMSFTGPIDVVLGTVANLVAASIIFRLRDRLIPACAAGSVAIGVIVGGYLWIYFPPPEIMGLNLPAWLGMMVSVTLSSLVAVSIIGYTLVQSLRASGFKGVAESRGLKTYLD</sequence>
<evidence type="ECO:0000256" key="1">
    <source>
        <dbReference type="SAM" id="Phobius"/>
    </source>
</evidence>
<dbReference type="Pfam" id="PF06177">
    <property type="entry name" value="QueT"/>
    <property type="match status" value="1"/>
</dbReference>
<accession>X0TDD8</accession>
<dbReference type="PANTHER" id="PTHR40044:SF1">
    <property type="entry name" value="INTEGRAL MEMBRANE PROTEIN"/>
    <property type="match status" value="1"/>
</dbReference>
<evidence type="ECO:0008006" key="3">
    <source>
        <dbReference type="Google" id="ProtNLM"/>
    </source>
</evidence>